<keyword evidence="7 9" id="KW-0460">Magnesium</keyword>
<dbReference type="Pfam" id="PF02878">
    <property type="entry name" value="PGM_PMM_I"/>
    <property type="match status" value="1"/>
</dbReference>
<evidence type="ECO:0000259" key="11">
    <source>
        <dbReference type="Pfam" id="PF02878"/>
    </source>
</evidence>
<dbReference type="InterPro" id="IPR005844">
    <property type="entry name" value="A-D-PHexomutase_a/b/a-I"/>
</dbReference>
<feature type="domain" description="Alpha-D-phosphohexomutase alpha/beta/alpha" evidence="13">
    <location>
        <begin position="320"/>
        <end position="446"/>
    </location>
</feature>
<keyword evidence="5" id="KW-0597">Phosphoprotein</keyword>
<proteinExistence type="inferred from homology"/>
<evidence type="ECO:0000256" key="6">
    <source>
        <dbReference type="ARBA" id="ARBA00022723"/>
    </source>
</evidence>
<dbReference type="PANTHER" id="PTHR45745:SF1">
    <property type="entry name" value="PHOSPHOGLUCOMUTASE 2B-RELATED"/>
    <property type="match status" value="1"/>
</dbReference>
<feature type="domain" description="Alpha-D-phosphohexomutase C-terminal" evidence="10">
    <location>
        <begin position="511"/>
        <end position="552"/>
    </location>
</feature>
<dbReference type="GO" id="GO:0004614">
    <property type="term" value="F:phosphoglucomutase activity"/>
    <property type="evidence" value="ECO:0007669"/>
    <property type="project" value="UniProtKB-EC"/>
</dbReference>
<feature type="domain" description="Alpha-D-phosphohexomutase alpha/beta/alpha" evidence="11">
    <location>
        <begin position="40"/>
        <end position="178"/>
    </location>
</feature>
<dbReference type="GO" id="GO:0008973">
    <property type="term" value="F:phosphopentomutase activity"/>
    <property type="evidence" value="ECO:0007669"/>
    <property type="project" value="TreeGrafter"/>
</dbReference>
<dbReference type="InterPro" id="IPR005845">
    <property type="entry name" value="A-D-PHexomutase_a/b/a-II"/>
</dbReference>
<evidence type="ECO:0000256" key="2">
    <source>
        <dbReference type="ARBA" id="ARBA00001946"/>
    </source>
</evidence>
<evidence type="ECO:0000259" key="13">
    <source>
        <dbReference type="Pfam" id="PF02880"/>
    </source>
</evidence>
<evidence type="ECO:0000256" key="3">
    <source>
        <dbReference type="ARBA" id="ARBA00010231"/>
    </source>
</evidence>
<dbReference type="Pfam" id="PF02879">
    <property type="entry name" value="PGM_PMM_II"/>
    <property type="match status" value="1"/>
</dbReference>
<dbReference type="InterPro" id="IPR016066">
    <property type="entry name" value="A-D-PHexomutase_CS"/>
</dbReference>
<evidence type="ECO:0000256" key="8">
    <source>
        <dbReference type="ARBA" id="ARBA00023235"/>
    </source>
</evidence>
<dbReference type="GO" id="GO:0005975">
    <property type="term" value="P:carbohydrate metabolic process"/>
    <property type="evidence" value="ECO:0007669"/>
    <property type="project" value="InterPro"/>
</dbReference>
<dbReference type="SUPFAM" id="SSF55957">
    <property type="entry name" value="Phosphoglucomutase, C-terminal domain"/>
    <property type="match status" value="1"/>
</dbReference>
<evidence type="ECO:0000313" key="14">
    <source>
        <dbReference type="EMBL" id="MBE5040002.1"/>
    </source>
</evidence>
<dbReference type="InterPro" id="IPR005846">
    <property type="entry name" value="A-D-PHexomutase_a/b/a-III"/>
</dbReference>
<dbReference type="PROSITE" id="PS00710">
    <property type="entry name" value="PGM_PMM"/>
    <property type="match status" value="1"/>
</dbReference>
<evidence type="ECO:0000259" key="10">
    <source>
        <dbReference type="Pfam" id="PF00408"/>
    </source>
</evidence>
<evidence type="ECO:0000313" key="15">
    <source>
        <dbReference type="Proteomes" id="UP000806542"/>
    </source>
</evidence>
<comment type="cofactor">
    <cofactor evidence="2">
        <name>Mg(2+)</name>
        <dbReference type="ChEBI" id="CHEBI:18420"/>
    </cofactor>
</comment>
<dbReference type="Gene3D" id="3.40.120.10">
    <property type="entry name" value="Alpha-D-Glucose-1,6-Bisphosphate, subunit A, domain 3"/>
    <property type="match status" value="3"/>
</dbReference>
<dbReference type="EC" id="5.4.2.2" evidence="4"/>
<protein>
    <recommendedName>
        <fullName evidence="4">phosphoglucomutase (alpha-D-glucose-1,6-bisphosphate-dependent)</fullName>
        <ecNumber evidence="4">5.4.2.2</ecNumber>
    </recommendedName>
</protein>
<dbReference type="Gene3D" id="3.30.310.50">
    <property type="entry name" value="Alpha-D-phosphohexomutase, C-terminal domain"/>
    <property type="match status" value="1"/>
</dbReference>
<evidence type="ECO:0000256" key="9">
    <source>
        <dbReference type="RuleBase" id="RU004326"/>
    </source>
</evidence>
<dbReference type="InterPro" id="IPR016055">
    <property type="entry name" value="A-D-PHexomutase_a/b/a-I/II/III"/>
</dbReference>
<comment type="caution">
    <text evidence="14">The sequence shown here is derived from an EMBL/GenBank/DDBJ whole genome shotgun (WGS) entry which is preliminary data.</text>
</comment>
<name>A0A9D5R8I6_9FIRM</name>
<comment type="catalytic activity">
    <reaction evidence="1">
        <text>alpha-D-glucose 1-phosphate = alpha-D-glucose 6-phosphate</text>
        <dbReference type="Rhea" id="RHEA:23536"/>
        <dbReference type="ChEBI" id="CHEBI:58225"/>
        <dbReference type="ChEBI" id="CHEBI:58601"/>
        <dbReference type="EC" id="5.4.2.2"/>
    </reaction>
</comment>
<dbReference type="EMBL" id="JADCKB010000009">
    <property type="protein sequence ID" value="MBE5040002.1"/>
    <property type="molecule type" value="Genomic_DNA"/>
</dbReference>
<evidence type="ECO:0000259" key="12">
    <source>
        <dbReference type="Pfam" id="PF02879"/>
    </source>
</evidence>
<accession>A0A9D5R8I6</accession>
<comment type="similarity">
    <text evidence="3 9">Belongs to the phosphohexose mutase family.</text>
</comment>
<evidence type="ECO:0000256" key="5">
    <source>
        <dbReference type="ARBA" id="ARBA00022553"/>
    </source>
</evidence>
<dbReference type="Proteomes" id="UP000806542">
    <property type="component" value="Unassembled WGS sequence"/>
</dbReference>
<evidence type="ECO:0000256" key="4">
    <source>
        <dbReference type="ARBA" id="ARBA00012728"/>
    </source>
</evidence>
<sequence length="568" mass="63112">MDALKTYEKWIACADEKTAAELSALTDQNEIKDRFYRELEFGTGGLRGVMAAGTNRMNSYVIGKATQGLAEYIKEQGIDARRRGVVIAHDSRNHSREFAEHTAAVLQANSITVYLFDSLRPTPMLSFAVRYLHAFAGIVITASHNPAEYNGYKVYFEDGGQLPPSVSDRIIHYIDRIDPFTVSVEPPETPEEGIKFQLIGKEVDDAYIAEVKKQAVHPELSKTGYRLIYTPLHGSGNIPVRRILKETGFDQVLLVQEQVEPDGNFPTVKSPNPENKECFTRAIALAKENSCDLIIGTDPDSDRVGIVVRDQSGDYITMTGNQVGALLTNYMLSQKQAMGTLPPNGAVVSTIVTTGMLKSICQKYGVTFFQTLTGFKFIGEKIHEFEQENSYTFLLGLEESYGYLAGTYARDKDAVVASMLIAEMAVYYHQQGKTLYDVMQDLYQEYGYYLEETVSITLKGMDGAEKIQALMSQFRNAPFNSLGDYEICGHNDYLTGKGIQNGTSYSLSLPQSNVLEFLFANGSTFVIRPSGTEPKIKLYYMIRDKDANAAQAMLHAVQAEMQSILGQA</sequence>
<dbReference type="InterPro" id="IPR036900">
    <property type="entry name" value="A-D-PHexomutase_C_sf"/>
</dbReference>
<gene>
    <name evidence="14" type="ORF">INF28_05935</name>
</gene>
<dbReference type="SUPFAM" id="SSF53738">
    <property type="entry name" value="Phosphoglucomutase, first 3 domains"/>
    <property type="match status" value="3"/>
</dbReference>
<dbReference type="PANTHER" id="PTHR45745">
    <property type="entry name" value="PHOSPHOMANNOMUTASE 45A"/>
    <property type="match status" value="1"/>
</dbReference>
<organism evidence="14 15">
    <name type="scientific">Ructibacterium gallinarum</name>
    <dbReference type="NCBI Taxonomy" id="2779355"/>
    <lineage>
        <taxon>Bacteria</taxon>
        <taxon>Bacillati</taxon>
        <taxon>Bacillota</taxon>
        <taxon>Clostridia</taxon>
        <taxon>Eubacteriales</taxon>
        <taxon>Oscillospiraceae</taxon>
        <taxon>Ructibacterium</taxon>
    </lineage>
</organism>
<dbReference type="InterPro" id="IPR005843">
    <property type="entry name" value="A-D-PHexomutase_C"/>
</dbReference>
<dbReference type="Pfam" id="PF02880">
    <property type="entry name" value="PGM_PMM_III"/>
    <property type="match status" value="1"/>
</dbReference>
<dbReference type="GO" id="GO:0000287">
    <property type="term" value="F:magnesium ion binding"/>
    <property type="evidence" value="ECO:0007669"/>
    <property type="project" value="InterPro"/>
</dbReference>
<feature type="domain" description="Alpha-D-phosphohexomutase alpha/beta/alpha" evidence="12">
    <location>
        <begin position="205"/>
        <end position="312"/>
    </location>
</feature>
<keyword evidence="15" id="KW-1185">Reference proteome</keyword>
<dbReference type="GO" id="GO:0006166">
    <property type="term" value="P:purine ribonucleoside salvage"/>
    <property type="evidence" value="ECO:0007669"/>
    <property type="project" value="TreeGrafter"/>
</dbReference>
<dbReference type="AlphaFoldDB" id="A0A9D5R8I6"/>
<keyword evidence="8" id="KW-0413">Isomerase</keyword>
<evidence type="ECO:0000256" key="7">
    <source>
        <dbReference type="ARBA" id="ARBA00022842"/>
    </source>
</evidence>
<dbReference type="RefSeq" id="WP_226392549.1">
    <property type="nucleotide sequence ID" value="NZ_JADCKB010000009.1"/>
</dbReference>
<reference evidence="14" key="1">
    <citation type="submission" date="2020-10" db="EMBL/GenBank/DDBJ databases">
        <title>ChiBAC.</title>
        <authorList>
            <person name="Zenner C."/>
            <person name="Hitch T.C.A."/>
            <person name="Clavel T."/>
        </authorList>
    </citation>
    <scope>NUCLEOTIDE SEQUENCE</scope>
    <source>
        <strain evidence="14">DSM 107454</strain>
    </source>
</reference>
<dbReference type="Pfam" id="PF00408">
    <property type="entry name" value="PGM_PMM_IV"/>
    <property type="match status" value="1"/>
</dbReference>
<evidence type="ECO:0000256" key="1">
    <source>
        <dbReference type="ARBA" id="ARBA00000443"/>
    </source>
</evidence>
<dbReference type="CDD" id="cd05799">
    <property type="entry name" value="PGM2"/>
    <property type="match status" value="1"/>
</dbReference>
<keyword evidence="6 9" id="KW-0479">Metal-binding</keyword>